<proteinExistence type="predicted"/>
<dbReference type="EMBL" id="BK015754">
    <property type="protein sequence ID" value="DAE23497.1"/>
    <property type="molecule type" value="Genomic_DNA"/>
</dbReference>
<sequence length="81" mass="9446">MTSELLSQNNWRFSNSMLFHTHFFNTSSIILRSSFNSSSVKPYTLPNAEGFSILRAYFTPPYCFYIGMIPILNRLLISCYF</sequence>
<accession>A0A8S5QXG4</accession>
<reference evidence="1" key="1">
    <citation type="journal article" date="2021" name="Proc. Natl. Acad. Sci. U.S.A.">
        <title>A Catalog of Tens of Thousands of Viruses from Human Metagenomes Reveals Hidden Associations with Chronic Diseases.</title>
        <authorList>
            <person name="Tisza M.J."/>
            <person name="Buck C.B."/>
        </authorList>
    </citation>
    <scope>NUCLEOTIDE SEQUENCE</scope>
    <source>
        <strain evidence="1">Ct2wG4</strain>
    </source>
</reference>
<organism evidence="1">
    <name type="scientific">Siphoviridae sp. ct2wG4</name>
    <dbReference type="NCBI Taxonomy" id="2826278"/>
    <lineage>
        <taxon>Viruses</taxon>
        <taxon>Duplodnaviria</taxon>
        <taxon>Heunggongvirae</taxon>
        <taxon>Uroviricota</taxon>
        <taxon>Caudoviricetes</taxon>
    </lineage>
</organism>
<protein>
    <submittedName>
        <fullName evidence="1">Uncharacterized protein</fullName>
    </submittedName>
</protein>
<name>A0A8S5QXG4_9CAUD</name>
<evidence type="ECO:0000313" key="1">
    <source>
        <dbReference type="EMBL" id="DAE23497.1"/>
    </source>
</evidence>